<dbReference type="PANTHER" id="PTHR39555:SF1">
    <property type="entry name" value="TYPE IV PILUS INNER MEMBRANE COMPONENT PILO"/>
    <property type="match status" value="1"/>
</dbReference>
<accession>A0A537LIW8</accession>
<proteinExistence type="predicted"/>
<dbReference type="GO" id="GO:0043107">
    <property type="term" value="P:type IV pilus-dependent motility"/>
    <property type="evidence" value="ECO:0007669"/>
    <property type="project" value="InterPro"/>
</dbReference>
<comment type="caution">
    <text evidence="4">The sequence shown here is derived from an EMBL/GenBank/DDBJ whole genome shotgun (WGS) entry which is preliminary data.</text>
</comment>
<evidence type="ECO:0000256" key="1">
    <source>
        <dbReference type="SAM" id="Coils"/>
    </source>
</evidence>
<feature type="compositionally biased region" description="Pro residues" evidence="2">
    <location>
        <begin position="115"/>
        <end position="140"/>
    </location>
</feature>
<evidence type="ECO:0000313" key="5">
    <source>
        <dbReference type="Proteomes" id="UP000318661"/>
    </source>
</evidence>
<evidence type="ECO:0000256" key="3">
    <source>
        <dbReference type="SAM" id="Phobius"/>
    </source>
</evidence>
<evidence type="ECO:0000256" key="2">
    <source>
        <dbReference type="SAM" id="MobiDB-lite"/>
    </source>
</evidence>
<dbReference type="GO" id="GO:0015628">
    <property type="term" value="P:protein secretion by the type II secretion system"/>
    <property type="evidence" value="ECO:0007669"/>
    <property type="project" value="InterPro"/>
</dbReference>
<feature type="coiled-coil region" evidence="1">
    <location>
        <begin position="30"/>
        <end position="77"/>
    </location>
</feature>
<dbReference type="InterPro" id="IPR007445">
    <property type="entry name" value="PilO"/>
</dbReference>
<feature type="region of interest" description="Disordered" evidence="2">
    <location>
        <begin position="106"/>
        <end position="141"/>
    </location>
</feature>
<dbReference type="GO" id="GO:0043683">
    <property type="term" value="P:type IV pilus assembly"/>
    <property type="evidence" value="ECO:0007669"/>
    <property type="project" value="InterPro"/>
</dbReference>
<dbReference type="InterPro" id="IPR014717">
    <property type="entry name" value="Transl_elong_EF1B/ribsomal_bS6"/>
</dbReference>
<dbReference type="EMBL" id="VBAJ01000141">
    <property type="protein sequence ID" value="TMJ07922.1"/>
    <property type="molecule type" value="Genomic_DNA"/>
</dbReference>
<feature type="transmembrane region" description="Helical" evidence="3">
    <location>
        <begin position="7"/>
        <end position="26"/>
    </location>
</feature>
<sequence length="209" mass="22994">MSRRERLILMVLGPLGILLIFYYFIYSPKQAEYQALRAQLEERRTQLERMEATARQLTRLREEYARLQAFIAEVEAKLPAEKEVPSLLVQLERLTRSLGVSLDSIRPSQVQSSQPVPPPGAAVPPPGAVPAPGGGAPPAPGAAAVPAYQRFPITLTVVGTYEQIVKLATELNAFPRMIAIRNLAFGPKKIPELSVNADIETYVLPRGAR</sequence>
<dbReference type="AlphaFoldDB" id="A0A537LIW8"/>
<dbReference type="PANTHER" id="PTHR39555">
    <property type="entry name" value="FIMBRIAL ASSEMBLY PROTEIN PILO-LIKE PROTEIN-RELATED"/>
    <property type="match status" value="1"/>
</dbReference>
<reference evidence="4 5" key="1">
    <citation type="journal article" date="2019" name="Nat. Microbiol.">
        <title>Mediterranean grassland soil C-N compound turnover is dependent on rainfall and depth, and is mediated by genomically divergent microorganisms.</title>
        <authorList>
            <person name="Diamond S."/>
            <person name="Andeer P.F."/>
            <person name="Li Z."/>
            <person name="Crits-Christoph A."/>
            <person name="Burstein D."/>
            <person name="Anantharaman K."/>
            <person name="Lane K.R."/>
            <person name="Thomas B.C."/>
            <person name="Pan C."/>
            <person name="Northen T.R."/>
            <person name="Banfield J.F."/>
        </authorList>
    </citation>
    <scope>NUCLEOTIDE SEQUENCE [LARGE SCALE GENOMIC DNA]</scope>
    <source>
        <strain evidence="4">NP_2</strain>
    </source>
</reference>
<keyword evidence="3" id="KW-1133">Transmembrane helix</keyword>
<evidence type="ECO:0000313" key="4">
    <source>
        <dbReference type="EMBL" id="TMJ07922.1"/>
    </source>
</evidence>
<name>A0A537LIW8_9BACT</name>
<gene>
    <name evidence="4" type="ORF">E6G99_05410</name>
</gene>
<protein>
    <recommendedName>
        <fullName evidence="6">Type 4a pilus biogenesis protein PilO</fullName>
    </recommendedName>
</protein>
<keyword evidence="3" id="KW-0812">Transmembrane</keyword>
<dbReference type="GO" id="GO:0015627">
    <property type="term" value="C:type II protein secretion system complex"/>
    <property type="evidence" value="ECO:0007669"/>
    <property type="project" value="InterPro"/>
</dbReference>
<evidence type="ECO:0008006" key="6">
    <source>
        <dbReference type="Google" id="ProtNLM"/>
    </source>
</evidence>
<keyword evidence="1" id="KW-0175">Coiled coil</keyword>
<dbReference type="Proteomes" id="UP000318661">
    <property type="component" value="Unassembled WGS sequence"/>
</dbReference>
<keyword evidence="3" id="KW-0472">Membrane</keyword>
<dbReference type="Gene3D" id="3.30.70.60">
    <property type="match status" value="1"/>
</dbReference>
<organism evidence="4 5">
    <name type="scientific">Candidatus Segetimicrobium genomatis</name>
    <dbReference type="NCBI Taxonomy" id="2569760"/>
    <lineage>
        <taxon>Bacteria</taxon>
        <taxon>Bacillati</taxon>
        <taxon>Candidatus Sysuimicrobiota</taxon>
        <taxon>Candidatus Sysuimicrobiia</taxon>
        <taxon>Candidatus Sysuimicrobiales</taxon>
        <taxon>Candidatus Segetimicrobiaceae</taxon>
        <taxon>Candidatus Segetimicrobium</taxon>
    </lineage>
</organism>
<dbReference type="Pfam" id="PF04350">
    <property type="entry name" value="PilO"/>
    <property type="match status" value="2"/>
</dbReference>